<dbReference type="Gene3D" id="3.30.420.40">
    <property type="match status" value="1"/>
</dbReference>
<keyword evidence="2" id="KW-0378">Hydrolase</keyword>
<sequence length="398" mass="44892">MFNLLALCLVACSSVFWRSTEAGIFNSNVDKTDTSLIVTCDPKHTTVWGYTFKTTEVDNVKLKREFLVEYDTGVGEINACDKKEVEKWVENLTKKLKPRLKKKYWPRTTLTFVASYFESCLPKDFESTMLPVAIAHAKTLGFTVTNSQSVLRIDSKNKFGLTWFGMNLLLGTLQNPAAAVGITKHRTGVAFSCKDAKTTDSDVYGINAKNMHFSLYLQSTSSGIDDVRKTVLKLSKSLGGNNLETYCIKSTTKSKWEYKNQEYTVRGVSDNKATVDYAACENEVRQIISKLPPSRPLCGQKVYALAEMYTTAFFIDAVNKEVLNATVKEIGVKAKEFCETRETMDPFTCMDAAYMHVLLKEHYKLGDSDTIQFRNSIKGINVHWHLGVAYIKRFTNVK</sequence>
<keyword evidence="5" id="KW-1185">Reference proteome</keyword>
<evidence type="ECO:0000313" key="4">
    <source>
        <dbReference type="EMBL" id="KAK6637803.1"/>
    </source>
</evidence>
<dbReference type="InterPro" id="IPR000407">
    <property type="entry name" value="GDA1_CD39_NTPase"/>
</dbReference>
<dbReference type="Proteomes" id="UP001359485">
    <property type="component" value="Unassembled WGS sequence"/>
</dbReference>
<dbReference type="PANTHER" id="PTHR11782">
    <property type="entry name" value="ADENOSINE/GUANOSINE DIPHOSPHATASE"/>
    <property type="match status" value="1"/>
</dbReference>
<comment type="caution">
    <text evidence="4">The sequence shown here is derived from an EMBL/GenBank/DDBJ whole genome shotgun (WGS) entry which is preliminary data.</text>
</comment>
<feature type="signal peptide" evidence="3">
    <location>
        <begin position="1"/>
        <end position="22"/>
    </location>
</feature>
<dbReference type="EMBL" id="JAWJWF010000002">
    <property type="protein sequence ID" value="KAK6637803.1"/>
    <property type="molecule type" value="Genomic_DNA"/>
</dbReference>
<feature type="chain" id="PRO_5046616402" evidence="3">
    <location>
        <begin position="23"/>
        <end position="398"/>
    </location>
</feature>
<comment type="similarity">
    <text evidence="1">Belongs to the GDA1/CD39 NTPase family.</text>
</comment>
<keyword evidence="3" id="KW-0732">Signal</keyword>
<reference evidence="4 5" key="1">
    <citation type="submission" date="2023-09" db="EMBL/GenBank/DDBJ databases">
        <title>Genomes of two closely related lineages of the louse Polyplax serrata with different host specificities.</title>
        <authorList>
            <person name="Martinu J."/>
            <person name="Tarabai H."/>
            <person name="Stefka J."/>
            <person name="Hypsa V."/>
        </authorList>
    </citation>
    <scope>NUCLEOTIDE SEQUENCE [LARGE SCALE GENOMIC DNA]</scope>
    <source>
        <strain evidence="4">98ZLc_SE</strain>
    </source>
</reference>
<name>A0ABR1B7V4_POLSC</name>
<dbReference type="Pfam" id="PF01150">
    <property type="entry name" value="GDA1_CD39"/>
    <property type="match status" value="1"/>
</dbReference>
<proteinExistence type="inferred from homology"/>
<evidence type="ECO:0000256" key="2">
    <source>
        <dbReference type="ARBA" id="ARBA00022801"/>
    </source>
</evidence>
<dbReference type="PANTHER" id="PTHR11782:SF127">
    <property type="entry name" value="NTPASE, ISOFORM F"/>
    <property type="match status" value="1"/>
</dbReference>
<dbReference type="Gene3D" id="3.30.420.150">
    <property type="entry name" value="Exopolyphosphatase. Domain 2"/>
    <property type="match status" value="1"/>
</dbReference>
<protein>
    <submittedName>
        <fullName evidence="4">Uncharacterized protein</fullName>
    </submittedName>
</protein>
<evidence type="ECO:0000256" key="3">
    <source>
        <dbReference type="SAM" id="SignalP"/>
    </source>
</evidence>
<organism evidence="4 5">
    <name type="scientific">Polyplax serrata</name>
    <name type="common">Common mouse louse</name>
    <dbReference type="NCBI Taxonomy" id="468196"/>
    <lineage>
        <taxon>Eukaryota</taxon>
        <taxon>Metazoa</taxon>
        <taxon>Ecdysozoa</taxon>
        <taxon>Arthropoda</taxon>
        <taxon>Hexapoda</taxon>
        <taxon>Insecta</taxon>
        <taxon>Pterygota</taxon>
        <taxon>Neoptera</taxon>
        <taxon>Paraneoptera</taxon>
        <taxon>Psocodea</taxon>
        <taxon>Troctomorpha</taxon>
        <taxon>Phthiraptera</taxon>
        <taxon>Anoplura</taxon>
        <taxon>Polyplacidae</taxon>
        <taxon>Polyplax</taxon>
    </lineage>
</organism>
<gene>
    <name evidence="4" type="ORF">RUM44_008225</name>
</gene>
<accession>A0ABR1B7V4</accession>
<evidence type="ECO:0000313" key="5">
    <source>
        <dbReference type="Proteomes" id="UP001359485"/>
    </source>
</evidence>
<evidence type="ECO:0000256" key="1">
    <source>
        <dbReference type="ARBA" id="ARBA00009283"/>
    </source>
</evidence>